<evidence type="ECO:0000313" key="4">
    <source>
        <dbReference type="EMBL" id="QGZ35341.1"/>
    </source>
</evidence>
<dbReference type="PROSITE" id="PS50234">
    <property type="entry name" value="VWFA"/>
    <property type="match status" value="1"/>
</dbReference>
<evidence type="ECO:0000256" key="2">
    <source>
        <dbReference type="SAM" id="MobiDB-lite"/>
    </source>
</evidence>
<dbReference type="InterPro" id="IPR025861">
    <property type="entry name" value="CobT_VWA_dom"/>
</dbReference>
<dbReference type="GO" id="GO:0009236">
    <property type="term" value="P:cobalamin biosynthetic process"/>
    <property type="evidence" value="ECO:0007669"/>
    <property type="project" value="UniProtKB-UniRule"/>
</dbReference>
<evidence type="ECO:0000259" key="3">
    <source>
        <dbReference type="PROSITE" id="PS50234"/>
    </source>
</evidence>
<dbReference type="Pfam" id="PF11775">
    <property type="entry name" value="CobT_C"/>
    <property type="match status" value="1"/>
</dbReference>
<dbReference type="Proteomes" id="UP000435648">
    <property type="component" value="Chromosome"/>
</dbReference>
<accession>A0A857C8X8</accession>
<dbReference type="NCBIfam" id="TIGR01651">
    <property type="entry name" value="CobT"/>
    <property type="match status" value="1"/>
</dbReference>
<dbReference type="InterPro" id="IPR006538">
    <property type="entry name" value="CobT"/>
</dbReference>
<keyword evidence="4" id="KW-0436">Ligase</keyword>
<organism evidence="4 5">
    <name type="scientific">Stappia indica</name>
    <dbReference type="NCBI Taxonomy" id="538381"/>
    <lineage>
        <taxon>Bacteria</taxon>
        <taxon>Pseudomonadati</taxon>
        <taxon>Pseudomonadota</taxon>
        <taxon>Alphaproteobacteria</taxon>
        <taxon>Hyphomicrobiales</taxon>
        <taxon>Stappiaceae</taxon>
        <taxon>Stappia</taxon>
    </lineage>
</organism>
<feature type="domain" description="VWFA" evidence="3">
    <location>
        <begin position="408"/>
        <end position="611"/>
    </location>
</feature>
<dbReference type="Pfam" id="PF06213">
    <property type="entry name" value="CobT"/>
    <property type="match status" value="1"/>
</dbReference>
<sequence>MRNPPSEKSKPSSEPLKRAIGDTMRAIAADAELEVLFSSDKPSLSGHTARLPEPSRRLTVDEIAVTRGLGDAMALKLACHDPGLHRKLVPQGETARAIFDAVEQARCEAVGANRMPGVSDNLSAMLEERSRKAAYADVASREDAPLEEAIAYMVRERLTGRPAPRSAEPMIAQWRGWIEEKAGGALDLLADRIEDQQDFAKRLRKVLTSLEMDEDIGQESEDENAENDDAEGRNERGETSADGEEESGEDEGAPQEMELSGEETEAGETEGLDGDLQELTQDDQADQAEEPGESRRRELPFSNLPPTSDYKFFTNRFDETVPAEELCDTAELDRLRSHLDKQLVNLQGAVARLANRLQRKLLAQQNRSWSFDLEEGMLDTARLTRVVTDPMQPLAFKQESDTNFRDTVVTLLLDNSGSMRGRPITVAATCADILARTLERCGVKVEILGFTTRAWKGGQSREAWLAAGKPAQPGRLNDLRHIIYKSADAPWRRARRNLGLMMREGLLKENIDGEALDWAHKRLLGRPEARKILMMISDGAPVDDCTLSVNPGNYLERHLRYIIEEIETRSPVELIAIGIGHDVTRYYRRAVTIVDAEELAGAMTDQLADLFDEQTQAPSRGGRGRRRSAR</sequence>
<dbReference type="Gene3D" id="3.40.50.410">
    <property type="entry name" value="von Willebrand factor, type A domain"/>
    <property type="match status" value="1"/>
</dbReference>
<dbReference type="InterPro" id="IPR002035">
    <property type="entry name" value="VWF_A"/>
</dbReference>
<feature type="region of interest" description="Disordered" evidence="2">
    <location>
        <begin position="213"/>
        <end position="271"/>
    </location>
</feature>
<name>A0A857C8X8_9HYPH</name>
<dbReference type="RefSeq" id="WP_158194213.1">
    <property type="nucleotide sequence ID" value="NZ_CP046908.1"/>
</dbReference>
<reference evidence="4 5" key="1">
    <citation type="submission" date="2019-12" db="EMBL/GenBank/DDBJ databases">
        <title>The genome of Stappia indica PHM037.</title>
        <authorList>
            <person name="Kacar D."/>
            <person name="Galan B."/>
            <person name="Canedo L."/>
            <person name="Rodriguez P."/>
            <person name="de la Calle F."/>
            <person name="Garcia J.L."/>
        </authorList>
    </citation>
    <scope>NUCLEOTIDE SEQUENCE [LARGE SCALE GENOMIC DNA]</scope>
    <source>
        <strain evidence="4 5">PHM037</strain>
    </source>
</reference>
<feature type="compositionally biased region" description="Acidic residues" evidence="2">
    <location>
        <begin position="213"/>
        <end position="229"/>
    </location>
</feature>
<dbReference type="InterPro" id="IPR036465">
    <property type="entry name" value="vWFA_dom_sf"/>
</dbReference>
<dbReference type="EC" id="6.6.1.2" evidence="1"/>
<dbReference type="KEGG" id="siw:GH266_13070"/>
<feature type="compositionally biased region" description="Basic and acidic residues" evidence="2">
    <location>
        <begin position="230"/>
        <end position="239"/>
    </location>
</feature>
<gene>
    <name evidence="4" type="primary">cobT</name>
    <name evidence="4" type="ORF">GH266_13070</name>
</gene>
<dbReference type="AlphaFoldDB" id="A0A857C8X8"/>
<dbReference type="PANTHER" id="PTHR41248">
    <property type="entry name" value="NORD PROTEIN"/>
    <property type="match status" value="1"/>
</dbReference>
<dbReference type="SUPFAM" id="SSF53300">
    <property type="entry name" value="vWA-like"/>
    <property type="match status" value="1"/>
</dbReference>
<evidence type="ECO:0000313" key="5">
    <source>
        <dbReference type="Proteomes" id="UP000435648"/>
    </source>
</evidence>
<dbReference type="OrthoDB" id="9764783at2"/>
<dbReference type="PIRSF" id="PIRSF031715">
    <property type="entry name" value="Cob_chel_CobT"/>
    <property type="match status" value="1"/>
</dbReference>
<dbReference type="EMBL" id="CP046908">
    <property type="protein sequence ID" value="QGZ35341.1"/>
    <property type="molecule type" value="Genomic_DNA"/>
</dbReference>
<feature type="region of interest" description="Disordered" evidence="2">
    <location>
        <begin position="283"/>
        <end position="310"/>
    </location>
</feature>
<proteinExistence type="predicted"/>
<protein>
    <recommendedName>
        <fullName evidence="1">Cobaltochelatase subunit CobT</fullName>
        <ecNumber evidence="1">6.6.1.2</ecNumber>
    </recommendedName>
</protein>
<dbReference type="GO" id="GO:0051116">
    <property type="term" value="F:cobaltochelatase activity"/>
    <property type="evidence" value="ECO:0007669"/>
    <property type="project" value="UniProtKB-UniRule"/>
</dbReference>
<dbReference type="InterPro" id="IPR051928">
    <property type="entry name" value="NorD/CobT"/>
</dbReference>
<dbReference type="SMART" id="SM00327">
    <property type="entry name" value="VWA"/>
    <property type="match status" value="1"/>
</dbReference>
<dbReference type="CDD" id="cd01454">
    <property type="entry name" value="vWA_norD_type"/>
    <property type="match status" value="1"/>
</dbReference>
<feature type="region of interest" description="Disordered" evidence="2">
    <location>
        <begin position="610"/>
        <end position="630"/>
    </location>
</feature>
<evidence type="ECO:0000256" key="1">
    <source>
        <dbReference type="NCBIfam" id="TIGR01651"/>
    </source>
</evidence>
<feature type="compositionally biased region" description="Acidic residues" evidence="2">
    <location>
        <begin position="241"/>
        <end position="271"/>
    </location>
</feature>
<dbReference type="PANTHER" id="PTHR41248:SF1">
    <property type="entry name" value="NORD PROTEIN"/>
    <property type="match status" value="1"/>
</dbReference>